<evidence type="ECO:0000256" key="6">
    <source>
        <dbReference type="ARBA" id="ARBA00022989"/>
    </source>
</evidence>
<protein>
    <recommendedName>
        <fullName evidence="15">Cytochrome P450</fullName>
    </recommendedName>
</protein>
<dbReference type="Pfam" id="PF00067">
    <property type="entry name" value="p450"/>
    <property type="match status" value="1"/>
</dbReference>
<dbReference type="Gene3D" id="1.10.630.10">
    <property type="entry name" value="Cytochrome P450"/>
    <property type="match status" value="1"/>
</dbReference>
<keyword evidence="10" id="KW-0472">Membrane</keyword>
<evidence type="ECO:0008006" key="15">
    <source>
        <dbReference type="Google" id="ProtNLM"/>
    </source>
</evidence>
<dbReference type="GO" id="GO:0020037">
    <property type="term" value="F:heme binding"/>
    <property type="evidence" value="ECO:0007669"/>
    <property type="project" value="InterPro"/>
</dbReference>
<evidence type="ECO:0000256" key="2">
    <source>
        <dbReference type="ARBA" id="ARBA00010617"/>
    </source>
</evidence>
<evidence type="ECO:0000256" key="11">
    <source>
        <dbReference type="PIRSR" id="PIRSR602401-1"/>
    </source>
</evidence>
<keyword evidence="6" id="KW-1133">Transmembrane helix</keyword>
<keyword evidence="7 12" id="KW-0560">Oxidoreductase</keyword>
<evidence type="ECO:0000256" key="1">
    <source>
        <dbReference type="ARBA" id="ARBA00004370"/>
    </source>
</evidence>
<dbReference type="SUPFAM" id="SSF48264">
    <property type="entry name" value="Cytochrome P450"/>
    <property type="match status" value="1"/>
</dbReference>
<comment type="cofactor">
    <cofactor evidence="11">
        <name>heme</name>
        <dbReference type="ChEBI" id="CHEBI:30413"/>
    </cofactor>
</comment>
<comment type="similarity">
    <text evidence="2 12">Belongs to the cytochrome P450 family.</text>
</comment>
<dbReference type="InterPro" id="IPR050665">
    <property type="entry name" value="Cytochrome_P450_Monooxygen"/>
</dbReference>
<evidence type="ECO:0000256" key="7">
    <source>
        <dbReference type="ARBA" id="ARBA00023002"/>
    </source>
</evidence>
<dbReference type="PANTHER" id="PTHR24282:SF212">
    <property type="entry name" value="CYTOCHROME P450 PROTEIN-RELATED"/>
    <property type="match status" value="1"/>
</dbReference>
<sequence length="99" mass="11166">MMLLHYDNDMWGSDVKDFKPERFAEGVSKATKEQASYFPFGGGPRTCIGQNFAMLEAKLALVMILRGFSFKLSPSYKHAPHTIITLQPQFGAQLVLRKL</sequence>
<evidence type="ECO:0000256" key="5">
    <source>
        <dbReference type="ARBA" id="ARBA00022723"/>
    </source>
</evidence>
<keyword evidence="8 11" id="KW-0408">Iron</keyword>
<dbReference type="PRINTS" id="PR00463">
    <property type="entry name" value="EP450I"/>
</dbReference>
<gene>
    <name evidence="13" type="ORF">LVIROSA_LOCUS25389</name>
</gene>
<evidence type="ECO:0000256" key="8">
    <source>
        <dbReference type="ARBA" id="ARBA00023004"/>
    </source>
</evidence>
<evidence type="ECO:0000313" key="13">
    <source>
        <dbReference type="EMBL" id="CAH1439177.1"/>
    </source>
</evidence>
<keyword evidence="14" id="KW-1185">Reference proteome</keyword>
<feature type="binding site" description="axial binding residue" evidence="11">
    <location>
        <position position="47"/>
    </location>
    <ligand>
        <name>heme</name>
        <dbReference type="ChEBI" id="CHEBI:30413"/>
    </ligand>
    <ligandPart>
        <name>Fe</name>
        <dbReference type="ChEBI" id="CHEBI:18248"/>
    </ligandPart>
</feature>
<dbReference type="GO" id="GO:0005506">
    <property type="term" value="F:iron ion binding"/>
    <property type="evidence" value="ECO:0007669"/>
    <property type="project" value="InterPro"/>
</dbReference>
<dbReference type="InterPro" id="IPR002401">
    <property type="entry name" value="Cyt_P450_E_grp-I"/>
</dbReference>
<comment type="caution">
    <text evidence="13">The sequence shown here is derived from an EMBL/GenBank/DDBJ whole genome shotgun (WGS) entry which is preliminary data.</text>
</comment>
<evidence type="ECO:0000256" key="4">
    <source>
        <dbReference type="ARBA" id="ARBA00022692"/>
    </source>
</evidence>
<proteinExistence type="inferred from homology"/>
<dbReference type="InterPro" id="IPR036396">
    <property type="entry name" value="Cyt_P450_sf"/>
</dbReference>
<keyword evidence="9 12" id="KW-0503">Monooxygenase</keyword>
<reference evidence="13 14" key="1">
    <citation type="submission" date="2022-01" db="EMBL/GenBank/DDBJ databases">
        <authorList>
            <person name="Xiong W."/>
            <person name="Schranz E."/>
        </authorList>
    </citation>
    <scope>NUCLEOTIDE SEQUENCE [LARGE SCALE GENOMIC DNA]</scope>
</reference>
<dbReference type="EMBL" id="CAKMRJ010004524">
    <property type="protein sequence ID" value="CAH1439177.1"/>
    <property type="molecule type" value="Genomic_DNA"/>
</dbReference>
<evidence type="ECO:0000256" key="12">
    <source>
        <dbReference type="RuleBase" id="RU000461"/>
    </source>
</evidence>
<dbReference type="PANTHER" id="PTHR24282">
    <property type="entry name" value="CYTOCHROME P450 FAMILY MEMBER"/>
    <property type="match status" value="1"/>
</dbReference>
<evidence type="ECO:0000313" key="14">
    <source>
        <dbReference type="Proteomes" id="UP001157418"/>
    </source>
</evidence>
<dbReference type="Proteomes" id="UP001157418">
    <property type="component" value="Unassembled WGS sequence"/>
</dbReference>
<organism evidence="13 14">
    <name type="scientific">Lactuca virosa</name>
    <dbReference type="NCBI Taxonomy" id="75947"/>
    <lineage>
        <taxon>Eukaryota</taxon>
        <taxon>Viridiplantae</taxon>
        <taxon>Streptophyta</taxon>
        <taxon>Embryophyta</taxon>
        <taxon>Tracheophyta</taxon>
        <taxon>Spermatophyta</taxon>
        <taxon>Magnoliopsida</taxon>
        <taxon>eudicotyledons</taxon>
        <taxon>Gunneridae</taxon>
        <taxon>Pentapetalae</taxon>
        <taxon>asterids</taxon>
        <taxon>campanulids</taxon>
        <taxon>Asterales</taxon>
        <taxon>Asteraceae</taxon>
        <taxon>Cichorioideae</taxon>
        <taxon>Cichorieae</taxon>
        <taxon>Lactucinae</taxon>
        <taxon>Lactuca</taxon>
    </lineage>
</organism>
<dbReference type="GO" id="GO:0016020">
    <property type="term" value="C:membrane"/>
    <property type="evidence" value="ECO:0007669"/>
    <property type="project" value="UniProtKB-SubCell"/>
</dbReference>
<accession>A0AAU9NMQ9</accession>
<dbReference type="AlphaFoldDB" id="A0AAU9NMQ9"/>
<keyword evidence="4" id="KW-0812">Transmembrane</keyword>
<dbReference type="PROSITE" id="PS00086">
    <property type="entry name" value="CYTOCHROME_P450"/>
    <property type="match status" value="1"/>
</dbReference>
<dbReference type="InterPro" id="IPR001128">
    <property type="entry name" value="Cyt_P450"/>
</dbReference>
<dbReference type="GO" id="GO:0016705">
    <property type="term" value="F:oxidoreductase activity, acting on paired donors, with incorporation or reduction of molecular oxygen"/>
    <property type="evidence" value="ECO:0007669"/>
    <property type="project" value="InterPro"/>
</dbReference>
<comment type="subcellular location">
    <subcellularLocation>
        <location evidence="1">Membrane</location>
    </subcellularLocation>
</comment>
<evidence type="ECO:0000256" key="9">
    <source>
        <dbReference type="ARBA" id="ARBA00023033"/>
    </source>
</evidence>
<evidence type="ECO:0000256" key="10">
    <source>
        <dbReference type="ARBA" id="ARBA00023136"/>
    </source>
</evidence>
<dbReference type="InterPro" id="IPR017972">
    <property type="entry name" value="Cyt_P450_CS"/>
</dbReference>
<name>A0AAU9NMQ9_9ASTR</name>
<keyword evidence="5 11" id="KW-0479">Metal-binding</keyword>
<keyword evidence="3 11" id="KW-0349">Heme</keyword>
<evidence type="ECO:0000256" key="3">
    <source>
        <dbReference type="ARBA" id="ARBA00022617"/>
    </source>
</evidence>
<dbReference type="GO" id="GO:0004497">
    <property type="term" value="F:monooxygenase activity"/>
    <property type="evidence" value="ECO:0007669"/>
    <property type="project" value="UniProtKB-KW"/>
</dbReference>